<proteinExistence type="inferred from homology"/>
<accession>A0ABN6FLY7</accession>
<dbReference type="CDD" id="cd02012">
    <property type="entry name" value="TPP_TK"/>
    <property type="match status" value="1"/>
</dbReference>
<gene>
    <name evidence="5" type="primary">y4mO</name>
    <name evidence="5" type="ORF">SCMU_35380</name>
</gene>
<name>A0ABN6FLY7_SINCY</name>
<evidence type="ECO:0000313" key="6">
    <source>
        <dbReference type="Proteomes" id="UP001319861"/>
    </source>
</evidence>
<dbReference type="EMBL" id="AP024525">
    <property type="protein sequence ID" value="BCT77696.1"/>
    <property type="molecule type" value="Genomic_DNA"/>
</dbReference>
<dbReference type="PANTHER" id="PTHR47514">
    <property type="entry name" value="TRANSKETOLASE N-TERMINAL SECTION-RELATED"/>
    <property type="match status" value="1"/>
</dbReference>
<comment type="similarity">
    <text evidence="2">Belongs to the transketolase family.</text>
</comment>
<evidence type="ECO:0000256" key="1">
    <source>
        <dbReference type="ARBA" id="ARBA00001964"/>
    </source>
</evidence>
<dbReference type="InterPro" id="IPR029061">
    <property type="entry name" value="THDP-binding"/>
</dbReference>
<dbReference type="Proteomes" id="UP001319861">
    <property type="component" value="Chromosome"/>
</dbReference>
<feature type="domain" description="Transketolase N-terminal" evidence="4">
    <location>
        <begin position="29"/>
        <end position="293"/>
    </location>
</feature>
<dbReference type="SUPFAM" id="SSF52518">
    <property type="entry name" value="Thiamin diphosphate-binding fold (THDP-binding)"/>
    <property type="match status" value="1"/>
</dbReference>
<sequence>MSPSTAVEASRGTRPGDAVVRRRAVEAAAHRIRRHALFMGEVQGQGYVGQALGAADILAAVYADQLRFRPEDPEWDGRDRFLLSTGHYAIGLYAALAEAGTVPVEELETYGSDGSRLPMSGMSTYTPGMEISGGSLGHGLTIAVGLALGLRHRGNPARVINFLSDGELDEGSTWEAVMGAAHHRLGRLTAVVDINALQADGATAGVLRTEPVAEKWAACGWRVFRVDGNDVGALLGAFDAAGSGEGAGAPAVVLCDTKVGRGVPLLEQREKAHFMRIEEHEWAICNEQLDAGWAERQAACEPNRQEEKA</sequence>
<dbReference type="Pfam" id="PF00456">
    <property type="entry name" value="Transketolase_N"/>
    <property type="match status" value="1"/>
</dbReference>
<dbReference type="InterPro" id="IPR005474">
    <property type="entry name" value="Transketolase_N"/>
</dbReference>
<reference evidence="5 6" key="1">
    <citation type="journal article" date="2021" name="J. Biosci. Bioeng.">
        <title>Identification and characterization of a chc gene cluster responsible for the aromatization pathway of cyclohexanecarboxylate degradation in Sinomonas cyclohexanicum ATCC 51369.</title>
        <authorList>
            <person name="Yamamoto T."/>
            <person name="Hasegawa Y."/>
            <person name="Lau P.C.K."/>
            <person name="Iwaki H."/>
        </authorList>
    </citation>
    <scope>NUCLEOTIDE SEQUENCE [LARGE SCALE GENOMIC DNA]</scope>
    <source>
        <strain evidence="5 6">ATCC 51369</strain>
    </source>
</reference>
<dbReference type="RefSeq" id="WP_229230376.1">
    <property type="nucleotide sequence ID" value="NZ_AP024525.1"/>
</dbReference>
<keyword evidence="3" id="KW-0786">Thiamine pyrophosphate</keyword>
<evidence type="ECO:0000256" key="2">
    <source>
        <dbReference type="ARBA" id="ARBA00007131"/>
    </source>
</evidence>
<comment type="cofactor">
    <cofactor evidence="1">
        <name>thiamine diphosphate</name>
        <dbReference type="ChEBI" id="CHEBI:58937"/>
    </cofactor>
</comment>
<protein>
    <submittedName>
        <fullName evidence="5">Transketolase</fullName>
    </submittedName>
</protein>
<evidence type="ECO:0000256" key="3">
    <source>
        <dbReference type="ARBA" id="ARBA00023052"/>
    </source>
</evidence>
<dbReference type="Gene3D" id="3.40.50.970">
    <property type="match status" value="1"/>
</dbReference>
<evidence type="ECO:0000259" key="4">
    <source>
        <dbReference type="Pfam" id="PF00456"/>
    </source>
</evidence>
<organism evidence="5 6">
    <name type="scientific">Sinomonas cyclohexanicum</name>
    <name type="common">Corynebacterium cyclohexanicum</name>
    <dbReference type="NCBI Taxonomy" id="322009"/>
    <lineage>
        <taxon>Bacteria</taxon>
        <taxon>Bacillati</taxon>
        <taxon>Actinomycetota</taxon>
        <taxon>Actinomycetes</taxon>
        <taxon>Micrococcales</taxon>
        <taxon>Micrococcaceae</taxon>
        <taxon>Sinomonas</taxon>
    </lineage>
</organism>
<evidence type="ECO:0000313" key="5">
    <source>
        <dbReference type="EMBL" id="BCT77696.1"/>
    </source>
</evidence>
<dbReference type="PANTHER" id="PTHR47514:SF1">
    <property type="entry name" value="TRANSKETOLASE N-TERMINAL SECTION-RELATED"/>
    <property type="match status" value="1"/>
</dbReference>
<keyword evidence="6" id="KW-1185">Reference proteome</keyword>